<feature type="domain" description="Core-binding (CB)" evidence="3">
    <location>
        <begin position="19"/>
        <end position="95"/>
    </location>
</feature>
<dbReference type="AlphaFoldDB" id="X7YVA8"/>
<dbReference type="InterPro" id="IPR044068">
    <property type="entry name" value="CB"/>
</dbReference>
<name>X7YVA8_MYCKA</name>
<dbReference type="PATRIC" id="fig|1299326.3.peg.5630"/>
<sequence>MMTVRVQRVDEGYRLGGDWEGLDSANAFLTHLAGRGFSAATVRAYAFDVANLARFLTERDVTLSEVQAPLVFDWIDWQGYAAPVGPSRAQLQPRR</sequence>
<evidence type="ECO:0000259" key="3">
    <source>
        <dbReference type="PROSITE" id="PS51900"/>
    </source>
</evidence>
<dbReference type="InterPro" id="IPR010998">
    <property type="entry name" value="Integrase_recombinase_N"/>
</dbReference>
<evidence type="ECO:0000256" key="1">
    <source>
        <dbReference type="ARBA" id="ARBA00023125"/>
    </source>
</evidence>
<comment type="caution">
    <text evidence="4">The sequence shown here is derived from an EMBL/GenBank/DDBJ whole genome shotgun (WGS) entry which is preliminary data.</text>
</comment>
<dbReference type="Proteomes" id="UP000020561">
    <property type="component" value="Unassembled WGS sequence"/>
</dbReference>
<organism evidence="4 5">
    <name type="scientific">Mycobacterium kansasii 662</name>
    <dbReference type="NCBI Taxonomy" id="1299326"/>
    <lineage>
        <taxon>Bacteria</taxon>
        <taxon>Bacillati</taxon>
        <taxon>Actinomycetota</taxon>
        <taxon>Actinomycetes</taxon>
        <taxon>Mycobacteriales</taxon>
        <taxon>Mycobacteriaceae</taxon>
        <taxon>Mycobacterium</taxon>
    </lineage>
</organism>
<evidence type="ECO:0000256" key="2">
    <source>
        <dbReference type="PROSITE-ProRule" id="PRU01248"/>
    </source>
</evidence>
<dbReference type="InterPro" id="IPR004107">
    <property type="entry name" value="Integrase_SAM-like_N"/>
</dbReference>
<gene>
    <name evidence="4" type="ORF">I545_5846</name>
</gene>
<dbReference type="Pfam" id="PF02899">
    <property type="entry name" value="Phage_int_SAM_1"/>
    <property type="match status" value="1"/>
</dbReference>
<reference evidence="4 5" key="1">
    <citation type="submission" date="2013-12" db="EMBL/GenBank/DDBJ databases">
        <authorList>
            <person name="Brown-Elliot B."/>
            <person name="Wallace R."/>
            <person name="Lenaerts A."/>
            <person name="Ordway D."/>
            <person name="DeGroote M.A."/>
            <person name="Parker T."/>
            <person name="Sizemore C."/>
            <person name="Tallon L.J."/>
            <person name="Sadzewicz L.K."/>
            <person name="Sengamalay N."/>
            <person name="Fraser C.M."/>
            <person name="Hine E."/>
            <person name="Shefchek K.A."/>
            <person name="Das S.P."/>
            <person name="Tettelin H."/>
        </authorList>
    </citation>
    <scope>NUCLEOTIDE SEQUENCE [LARGE SCALE GENOMIC DNA]</scope>
    <source>
        <strain evidence="4 5">662</strain>
    </source>
</reference>
<dbReference type="Gene3D" id="1.10.150.130">
    <property type="match status" value="1"/>
</dbReference>
<evidence type="ECO:0000313" key="4">
    <source>
        <dbReference type="EMBL" id="EUA10448.1"/>
    </source>
</evidence>
<dbReference type="EMBL" id="JAOA01000012">
    <property type="protein sequence ID" value="EUA10448.1"/>
    <property type="molecule type" value="Genomic_DNA"/>
</dbReference>
<dbReference type="GO" id="GO:0003677">
    <property type="term" value="F:DNA binding"/>
    <property type="evidence" value="ECO:0007669"/>
    <property type="project" value="UniProtKB-UniRule"/>
</dbReference>
<accession>X7YVA8</accession>
<protein>
    <submittedName>
        <fullName evidence="4">Phage integrase, N-terminal SAM-like domain protein</fullName>
    </submittedName>
</protein>
<proteinExistence type="predicted"/>
<dbReference type="PROSITE" id="PS51900">
    <property type="entry name" value="CB"/>
    <property type="match status" value="1"/>
</dbReference>
<keyword evidence="1 2" id="KW-0238">DNA-binding</keyword>
<dbReference type="GO" id="GO:0015074">
    <property type="term" value="P:DNA integration"/>
    <property type="evidence" value="ECO:0007669"/>
    <property type="project" value="InterPro"/>
</dbReference>
<evidence type="ECO:0000313" key="5">
    <source>
        <dbReference type="Proteomes" id="UP000020561"/>
    </source>
</evidence>
<dbReference type="SUPFAM" id="SSF47823">
    <property type="entry name" value="lambda integrase-like, N-terminal domain"/>
    <property type="match status" value="1"/>
</dbReference>